<accession>A0A9D1L9K5</accession>
<protein>
    <submittedName>
        <fullName evidence="2">PHP domain-containing protein</fullName>
    </submittedName>
</protein>
<dbReference type="EMBL" id="DVMM01000147">
    <property type="protein sequence ID" value="HIU30039.1"/>
    <property type="molecule type" value="Genomic_DNA"/>
</dbReference>
<dbReference type="InterPro" id="IPR016195">
    <property type="entry name" value="Pol/histidinol_Pase-like"/>
</dbReference>
<dbReference type="InterPro" id="IPR052018">
    <property type="entry name" value="PHP_domain"/>
</dbReference>
<name>A0A9D1L9K5_9CLOT</name>
<dbReference type="InterPro" id="IPR003141">
    <property type="entry name" value="Pol/His_phosphatase_N"/>
</dbReference>
<evidence type="ECO:0000313" key="2">
    <source>
        <dbReference type="EMBL" id="HIU30039.1"/>
    </source>
</evidence>
<reference evidence="2" key="1">
    <citation type="submission" date="2020-10" db="EMBL/GenBank/DDBJ databases">
        <authorList>
            <person name="Gilroy R."/>
        </authorList>
    </citation>
    <scope>NUCLEOTIDE SEQUENCE</scope>
    <source>
        <strain evidence="2">CHK195-4489</strain>
    </source>
</reference>
<feature type="domain" description="Polymerase/histidinol phosphatase N-terminal" evidence="1">
    <location>
        <begin position="8"/>
        <end position="76"/>
    </location>
</feature>
<reference evidence="2" key="2">
    <citation type="journal article" date="2021" name="PeerJ">
        <title>Extensive microbial diversity within the chicken gut microbiome revealed by metagenomics and culture.</title>
        <authorList>
            <person name="Gilroy R."/>
            <person name="Ravi A."/>
            <person name="Getino M."/>
            <person name="Pursley I."/>
            <person name="Horton D.L."/>
            <person name="Alikhan N.F."/>
            <person name="Baker D."/>
            <person name="Gharbi K."/>
            <person name="Hall N."/>
            <person name="Watson M."/>
            <person name="Adriaenssens E.M."/>
            <person name="Foster-Nyarko E."/>
            <person name="Jarju S."/>
            <person name="Secka A."/>
            <person name="Antonio M."/>
            <person name="Oren A."/>
            <person name="Chaudhuri R.R."/>
            <person name="La Ragione R."/>
            <person name="Hildebrand F."/>
            <person name="Pallen M.J."/>
        </authorList>
    </citation>
    <scope>NUCLEOTIDE SEQUENCE</scope>
    <source>
        <strain evidence="2">CHK195-4489</strain>
    </source>
</reference>
<dbReference type="PANTHER" id="PTHR42924">
    <property type="entry name" value="EXONUCLEASE"/>
    <property type="match status" value="1"/>
</dbReference>
<dbReference type="GO" id="GO:0035312">
    <property type="term" value="F:5'-3' DNA exonuclease activity"/>
    <property type="evidence" value="ECO:0007669"/>
    <property type="project" value="TreeGrafter"/>
</dbReference>
<dbReference type="GO" id="GO:0004534">
    <property type="term" value="F:5'-3' RNA exonuclease activity"/>
    <property type="evidence" value="ECO:0007669"/>
    <property type="project" value="TreeGrafter"/>
</dbReference>
<evidence type="ECO:0000313" key="3">
    <source>
        <dbReference type="Proteomes" id="UP000824089"/>
    </source>
</evidence>
<proteinExistence type="predicted"/>
<dbReference type="CDD" id="cd07432">
    <property type="entry name" value="PHP_HisPPase"/>
    <property type="match status" value="1"/>
</dbReference>
<dbReference type="Gene3D" id="3.20.20.140">
    <property type="entry name" value="Metal-dependent hydrolases"/>
    <property type="match status" value="1"/>
</dbReference>
<dbReference type="InterPro" id="IPR004013">
    <property type="entry name" value="PHP_dom"/>
</dbReference>
<evidence type="ECO:0000259" key="1">
    <source>
        <dbReference type="SMART" id="SM00481"/>
    </source>
</evidence>
<organism evidence="2 3">
    <name type="scientific">Candidatus Egerieisoma faecipullorum</name>
    <dbReference type="NCBI Taxonomy" id="2840963"/>
    <lineage>
        <taxon>Bacteria</taxon>
        <taxon>Bacillati</taxon>
        <taxon>Bacillota</taxon>
        <taxon>Clostridia</taxon>
        <taxon>Eubacteriales</taxon>
        <taxon>Clostridiaceae</taxon>
        <taxon>Clostridiaceae incertae sedis</taxon>
        <taxon>Candidatus Egerieisoma</taxon>
    </lineage>
</organism>
<dbReference type="SUPFAM" id="SSF89550">
    <property type="entry name" value="PHP domain-like"/>
    <property type="match status" value="1"/>
</dbReference>
<dbReference type="PANTHER" id="PTHR42924:SF3">
    <property type="entry name" value="POLYMERASE_HISTIDINOL PHOSPHATASE N-TERMINAL DOMAIN-CONTAINING PROTEIN"/>
    <property type="match status" value="1"/>
</dbReference>
<dbReference type="Proteomes" id="UP000824089">
    <property type="component" value="Unassembled WGS sequence"/>
</dbReference>
<dbReference type="AlphaFoldDB" id="A0A9D1L9K5"/>
<sequence length="246" mass="26236">MSFRKISVDLHIHSALSPCGDDLMTPGNIVGMAALNGLSAIAVTDHNASMNSEAAAILGKNYGITVVPGLELETAEQIHVVCLFPDQDGLSRFQEILLSSYGGAVPLNRTDIFGRQLLFNAADEVCGELDRMLLASTGITIDDSFGLAASLGGIAYPAHVDRDSYSVLTSLGALPYGYPHGFVEISCGCDRKILLKNFPELENYKLLPSSDAHYIDKIQEEGGAVLEVEEPSAAGIIDALRQGRIL</sequence>
<comment type="caution">
    <text evidence="2">The sequence shown here is derived from an EMBL/GenBank/DDBJ whole genome shotgun (WGS) entry which is preliminary data.</text>
</comment>
<dbReference type="SMART" id="SM00481">
    <property type="entry name" value="POLIIIAc"/>
    <property type="match status" value="1"/>
</dbReference>
<gene>
    <name evidence="2" type="ORF">IAD50_07080</name>
</gene>
<dbReference type="Pfam" id="PF02811">
    <property type="entry name" value="PHP"/>
    <property type="match status" value="1"/>
</dbReference>